<keyword evidence="3" id="KW-0378">Hydrolase</keyword>
<keyword evidence="5" id="KW-0067">ATP-binding</keyword>
<evidence type="ECO:0000256" key="1">
    <source>
        <dbReference type="ARBA" id="ARBA00005290"/>
    </source>
</evidence>
<dbReference type="GO" id="GO:0005525">
    <property type="term" value="F:GTP binding"/>
    <property type="evidence" value="ECO:0007669"/>
    <property type="project" value="UniProtKB-KW"/>
</dbReference>
<keyword evidence="4" id="KW-0342">GTP-binding</keyword>
<comment type="caution">
    <text evidence="5">The sequence shown here is derived from an EMBL/GenBank/DDBJ whole genome shotgun (WGS) entry which is preliminary data.</text>
</comment>
<organism evidence="5 6">
    <name type="scientific">Dactylosporangium matsuzakiense</name>
    <dbReference type="NCBI Taxonomy" id="53360"/>
    <lineage>
        <taxon>Bacteria</taxon>
        <taxon>Bacillati</taxon>
        <taxon>Actinomycetota</taxon>
        <taxon>Actinomycetes</taxon>
        <taxon>Micromonosporales</taxon>
        <taxon>Micromonosporaceae</taxon>
        <taxon>Dactylosporangium</taxon>
    </lineage>
</organism>
<evidence type="ECO:0000313" key="6">
    <source>
        <dbReference type="Proteomes" id="UP001143480"/>
    </source>
</evidence>
<comment type="similarity">
    <text evidence="1">Belongs to the GPN-loop GTPase family.</text>
</comment>
<dbReference type="GO" id="GO:0016787">
    <property type="term" value="F:hydrolase activity"/>
    <property type="evidence" value="ECO:0007669"/>
    <property type="project" value="UniProtKB-KW"/>
</dbReference>
<dbReference type="Pfam" id="PF03029">
    <property type="entry name" value="ATP_bind_1"/>
    <property type="match status" value="1"/>
</dbReference>
<evidence type="ECO:0000313" key="5">
    <source>
        <dbReference type="EMBL" id="GLL07116.1"/>
    </source>
</evidence>
<proteinExistence type="inferred from homology"/>
<dbReference type="InterPro" id="IPR052705">
    <property type="entry name" value="Gliding_Motility_GTPase"/>
</dbReference>
<dbReference type="SUPFAM" id="SSF52540">
    <property type="entry name" value="P-loop containing nucleoside triphosphate hydrolases"/>
    <property type="match status" value="1"/>
</dbReference>
<dbReference type="PRINTS" id="PR00449">
    <property type="entry name" value="RASTRNSFRMNG"/>
</dbReference>
<gene>
    <name evidence="5" type="ORF">GCM10017581_088680</name>
</gene>
<dbReference type="PANTHER" id="PTHR42708:SF1">
    <property type="entry name" value="GLIDING MOTILITY PROTEIN MGLA"/>
    <property type="match status" value="1"/>
</dbReference>
<dbReference type="PANTHER" id="PTHR42708">
    <property type="entry name" value="ATP/GTP-BINDING PROTEIN-RELATED"/>
    <property type="match status" value="1"/>
</dbReference>
<evidence type="ECO:0000256" key="4">
    <source>
        <dbReference type="ARBA" id="ARBA00023134"/>
    </source>
</evidence>
<sequence>MSVRSDSTEPPISVKIVVSGGFGVGKTTFVGAISEIEPLVTEAAMTEASIGVDDLSGVNGKTTTTVALDFGRITLDRSLLLYLFGTPGQDRFSFLWDDLVDGALGAVILLDTRRIEDCFAALDYFEDRDIPLLIAVNNFDRARRFDLDEVREALGTPEHIPILECDARARGSVKQVLVELVEQIIAKRLARAR</sequence>
<reference evidence="5" key="1">
    <citation type="journal article" date="2014" name="Int. J. Syst. Evol. Microbiol.">
        <title>Complete genome sequence of Corynebacterium casei LMG S-19264T (=DSM 44701T), isolated from a smear-ripened cheese.</title>
        <authorList>
            <consortium name="US DOE Joint Genome Institute (JGI-PGF)"/>
            <person name="Walter F."/>
            <person name="Albersmeier A."/>
            <person name="Kalinowski J."/>
            <person name="Ruckert C."/>
        </authorList>
    </citation>
    <scope>NUCLEOTIDE SEQUENCE</scope>
    <source>
        <strain evidence="5">VKM Ac-1321</strain>
    </source>
</reference>
<dbReference type="CDD" id="cd00882">
    <property type="entry name" value="Ras_like_GTPase"/>
    <property type="match status" value="1"/>
</dbReference>
<dbReference type="Proteomes" id="UP001143480">
    <property type="component" value="Unassembled WGS sequence"/>
</dbReference>
<dbReference type="InterPro" id="IPR027417">
    <property type="entry name" value="P-loop_NTPase"/>
</dbReference>
<dbReference type="AlphaFoldDB" id="A0A9W6KV55"/>
<keyword evidence="6" id="KW-1185">Reference proteome</keyword>
<protein>
    <submittedName>
        <fullName evidence="5">ATP-binding protein</fullName>
    </submittedName>
</protein>
<dbReference type="Gene3D" id="3.40.50.300">
    <property type="entry name" value="P-loop containing nucleotide triphosphate hydrolases"/>
    <property type="match status" value="1"/>
</dbReference>
<reference evidence="5" key="2">
    <citation type="submission" date="2023-01" db="EMBL/GenBank/DDBJ databases">
        <authorList>
            <person name="Sun Q."/>
            <person name="Evtushenko L."/>
        </authorList>
    </citation>
    <scope>NUCLEOTIDE SEQUENCE</scope>
    <source>
        <strain evidence="5">VKM Ac-1321</strain>
    </source>
</reference>
<dbReference type="EMBL" id="BSFP01000085">
    <property type="protein sequence ID" value="GLL07116.1"/>
    <property type="molecule type" value="Genomic_DNA"/>
</dbReference>
<dbReference type="InterPro" id="IPR004130">
    <property type="entry name" value="Gpn"/>
</dbReference>
<name>A0A9W6KV55_9ACTN</name>
<accession>A0A9W6KV55</accession>
<evidence type="ECO:0000256" key="2">
    <source>
        <dbReference type="ARBA" id="ARBA00022741"/>
    </source>
</evidence>
<dbReference type="RefSeq" id="WP_246656397.1">
    <property type="nucleotide sequence ID" value="NZ_BAAAXA010000001.1"/>
</dbReference>
<evidence type="ECO:0000256" key="3">
    <source>
        <dbReference type="ARBA" id="ARBA00022801"/>
    </source>
</evidence>
<keyword evidence="2" id="KW-0547">Nucleotide-binding</keyword>
<dbReference type="GO" id="GO:0005524">
    <property type="term" value="F:ATP binding"/>
    <property type="evidence" value="ECO:0007669"/>
    <property type="project" value="UniProtKB-KW"/>
</dbReference>